<proteinExistence type="predicted"/>
<dbReference type="InterPro" id="IPR045384">
    <property type="entry name" value="DUF6527"/>
</dbReference>
<organism evidence="1 2">
    <name type="scientific">Thalassobellus suaedae</name>
    <dbReference type="NCBI Taxonomy" id="3074124"/>
    <lineage>
        <taxon>Bacteria</taxon>
        <taxon>Pseudomonadati</taxon>
        <taxon>Bacteroidota</taxon>
        <taxon>Flavobacteriia</taxon>
        <taxon>Flavobacteriales</taxon>
        <taxon>Flavobacteriaceae</taxon>
        <taxon>Thalassobellus</taxon>
    </lineage>
</organism>
<reference evidence="1 2" key="1">
    <citation type="submission" date="2023-09" db="EMBL/GenBank/DDBJ databases">
        <title>Thalassobella suaedae gen. nov., sp. nov., a marine bacterium of the family Flavobacteriaceae isolated from a halophyte Suaeda japonica.</title>
        <authorList>
            <person name="Lee S.Y."/>
            <person name="Hwang C.Y."/>
        </authorList>
    </citation>
    <scope>NUCLEOTIDE SEQUENCE [LARGE SCALE GENOMIC DNA]</scope>
    <source>
        <strain evidence="1 2">HL-DH14</strain>
    </source>
</reference>
<sequence>MAKAKFENLDGVDYLLFNVNEEIGLMRLPVITKGTRHGTNAWTWNGSLDKPTLRPSIRTGYYNGKEMTEIHYWLNDGICQCLGDCKDGNAGKNIELLEMD</sequence>
<gene>
    <name evidence="1" type="ORF">RHP51_04765</name>
</gene>
<evidence type="ECO:0000313" key="1">
    <source>
        <dbReference type="EMBL" id="WNH10012.1"/>
    </source>
</evidence>
<dbReference type="RefSeq" id="WP_415866361.1">
    <property type="nucleotide sequence ID" value="NZ_CP134537.1"/>
</dbReference>
<accession>A0ABY9XW27</accession>
<dbReference type="Proteomes" id="UP001302806">
    <property type="component" value="Chromosome"/>
</dbReference>
<protein>
    <submittedName>
        <fullName evidence="1">DUF6527 family protein</fullName>
    </submittedName>
</protein>
<dbReference type="EMBL" id="CP134537">
    <property type="protein sequence ID" value="WNH10012.1"/>
    <property type="molecule type" value="Genomic_DNA"/>
</dbReference>
<dbReference type="Pfam" id="PF20137">
    <property type="entry name" value="BubE"/>
    <property type="match status" value="1"/>
</dbReference>
<name>A0ABY9XW27_9FLAO</name>
<evidence type="ECO:0000313" key="2">
    <source>
        <dbReference type="Proteomes" id="UP001302806"/>
    </source>
</evidence>